<evidence type="ECO:0000313" key="3">
    <source>
        <dbReference type="EMBL" id="RUT73632.1"/>
    </source>
</evidence>
<evidence type="ECO:0000256" key="1">
    <source>
        <dbReference type="SAM" id="Phobius"/>
    </source>
</evidence>
<keyword evidence="4" id="KW-1185">Reference proteome</keyword>
<keyword evidence="1" id="KW-0472">Membrane</keyword>
<proteinExistence type="predicted"/>
<dbReference type="EMBL" id="RJJX01000018">
    <property type="protein sequence ID" value="RUT73632.1"/>
    <property type="molecule type" value="Genomic_DNA"/>
</dbReference>
<feature type="domain" description="LiaF transmembrane" evidence="2">
    <location>
        <begin position="11"/>
        <end position="105"/>
    </location>
</feature>
<reference evidence="3 4" key="1">
    <citation type="submission" date="2018-11" db="EMBL/GenBank/DDBJ databases">
        <title>Parancylomarina longa gen. nov., sp. nov., isolated from sediments of southern Okinawa.</title>
        <authorList>
            <person name="Fu T."/>
        </authorList>
    </citation>
    <scope>NUCLEOTIDE SEQUENCE [LARGE SCALE GENOMIC DNA]</scope>
    <source>
        <strain evidence="3 4">T3-2 S1-C</strain>
    </source>
</reference>
<evidence type="ECO:0000313" key="4">
    <source>
        <dbReference type="Proteomes" id="UP000282985"/>
    </source>
</evidence>
<dbReference type="InterPro" id="IPR054331">
    <property type="entry name" value="LiaF_TM"/>
</dbReference>
<name>A0A434AGX5_9BACT</name>
<comment type="caution">
    <text evidence="3">The sequence shown here is derived from an EMBL/GenBank/DDBJ whole genome shotgun (WGS) entry which is preliminary data.</text>
</comment>
<dbReference type="Proteomes" id="UP000282985">
    <property type="component" value="Unassembled WGS sequence"/>
</dbReference>
<dbReference type="OrthoDB" id="1120776at2"/>
<evidence type="ECO:0000259" key="2">
    <source>
        <dbReference type="Pfam" id="PF22570"/>
    </source>
</evidence>
<gene>
    <name evidence="3" type="ORF">DLK05_12450</name>
</gene>
<dbReference type="AlphaFoldDB" id="A0A434AGX5"/>
<accession>A0A434AGX5</accession>
<sequence>MKEMKKRHSLFIGILLIIVGVVVLLQQVNFQSEFIETYLYRWEAILILIGVLQIAVSRKIFSGIIAMGVGIYFMMDNLTFMPQNWEIWFFPVILILGGIAFIFAPDSPYCSKKQ</sequence>
<dbReference type="RefSeq" id="WP_127344294.1">
    <property type="nucleotide sequence ID" value="NZ_RJJX01000018.1"/>
</dbReference>
<protein>
    <recommendedName>
        <fullName evidence="2">LiaF transmembrane domain-containing protein</fullName>
    </recommendedName>
</protein>
<feature type="transmembrane region" description="Helical" evidence="1">
    <location>
        <begin position="40"/>
        <end position="56"/>
    </location>
</feature>
<keyword evidence="1" id="KW-1133">Transmembrane helix</keyword>
<feature type="transmembrane region" description="Helical" evidence="1">
    <location>
        <begin position="63"/>
        <end position="81"/>
    </location>
</feature>
<dbReference type="Pfam" id="PF22570">
    <property type="entry name" value="LiaF-TM"/>
    <property type="match status" value="1"/>
</dbReference>
<feature type="transmembrane region" description="Helical" evidence="1">
    <location>
        <begin position="87"/>
        <end position="104"/>
    </location>
</feature>
<organism evidence="3 4">
    <name type="scientific">Ancylomarina longa</name>
    <dbReference type="NCBI Taxonomy" id="2487017"/>
    <lineage>
        <taxon>Bacteria</taxon>
        <taxon>Pseudomonadati</taxon>
        <taxon>Bacteroidota</taxon>
        <taxon>Bacteroidia</taxon>
        <taxon>Marinilabiliales</taxon>
        <taxon>Marinifilaceae</taxon>
        <taxon>Ancylomarina</taxon>
    </lineage>
</organism>
<keyword evidence="1" id="KW-0812">Transmembrane</keyword>